<dbReference type="InterPro" id="IPR051532">
    <property type="entry name" value="Ester_Hydrolysis_Enzymes"/>
</dbReference>
<dbReference type="Pfam" id="PF13472">
    <property type="entry name" value="Lipase_GDSL_2"/>
    <property type="match status" value="1"/>
</dbReference>
<sequence>MKQLIYLTQILYWIGILAPSSTHAQVKLTQRQKWEQKLERYARLDSLTPPPKDVNLFVGSSTIENWKTLSDDFPDQIVLNRGVSGTKTIDLYEFKDRLIDPYEPKQIFIYEGDNDIGLGWKTDAIVDQFKQLVEEVRLSKPDARIVFIAVKPSPRRLKDRIQVEEVNARIRTYLEARPNTGYADVYNPMLTADGQLIPRYYQDDGLHLTAAGYAVWKKVIEKFLEY</sequence>
<dbReference type="OrthoDB" id="9790057at2"/>
<dbReference type="SUPFAM" id="SSF52266">
    <property type="entry name" value="SGNH hydrolase"/>
    <property type="match status" value="1"/>
</dbReference>
<feature type="domain" description="SGNH hydrolase-type esterase" evidence="1">
    <location>
        <begin position="65"/>
        <end position="215"/>
    </location>
</feature>
<evidence type="ECO:0000259" key="1">
    <source>
        <dbReference type="Pfam" id="PF13472"/>
    </source>
</evidence>
<comment type="caution">
    <text evidence="2">The sequence shown here is derived from an EMBL/GenBank/DDBJ whole genome shotgun (WGS) entry which is preliminary data.</text>
</comment>
<dbReference type="InterPro" id="IPR013830">
    <property type="entry name" value="SGNH_hydro"/>
</dbReference>
<dbReference type="GO" id="GO:0004622">
    <property type="term" value="F:phosphatidylcholine lysophospholipase activity"/>
    <property type="evidence" value="ECO:0007669"/>
    <property type="project" value="TreeGrafter"/>
</dbReference>
<dbReference type="EMBL" id="SUKA01000005">
    <property type="protein sequence ID" value="TJY63959.1"/>
    <property type="molecule type" value="Genomic_DNA"/>
</dbReference>
<proteinExistence type="predicted"/>
<evidence type="ECO:0000313" key="2">
    <source>
        <dbReference type="EMBL" id="TJY63959.1"/>
    </source>
</evidence>
<reference evidence="2 3" key="1">
    <citation type="submission" date="2019-04" db="EMBL/GenBank/DDBJ databases">
        <title>Sphingobacterium olei sp. nov., isolated from oil-contaminated soil.</title>
        <authorList>
            <person name="Liu B."/>
        </authorList>
    </citation>
    <scope>NUCLEOTIDE SEQUENCE [LARGE SCALE GENOMIC DNA]</scope>
    <source>
        <strain evidence="2 3">Y3L14</strain>
    </source>
</reference>
<dbReference type="InterPro" id="IPR036514">
    <property type="entry name" value="SGNH_hydro_sf"/>
</dbReference>
<dbReference type="PANTHER" id="PTHR30383">
    <property type="entry name" value="THIOESTERASE 1/PROTEASE 1/LYSOPHOSPHOLIPASE L1"/>
    <property type="match status" value="1"/>
</dbReference>
<dbReference type="PANTHER" id="PTHR30383:SF5">
    <property type="entry name" value="SGNH HYDROLASE-TYPE ESTERASE DOMAIN-CONTAINING PROTEIN"/>
    <property type="match status" value="1"/>
</dbReference>
<dbReference type="Gene3D" id="3.40.50.1110">
    <property type="entry name" value="SGNH hydrolase"/>
    <property type="match status" value="1"/>
</dbReference>
<protein>
    <recommendedName>
        <fullName evidence="1">SGNH hydrolase-type esterase domain-containing protein</fullName>
    </recommendedName>
</protein>
<dbReference type="Proteomes" id="UP000309872">
    <property type="component" value="Unassembled WGS sequence"/>
</dbReference>
<gene>
    <name evidence="2" type="ORF">FAZ19_17025</name>
</gene>
<accession>A0A4V6WF39</accession>
<organism evidence="2 3">
    <name type="scientific">Sphingobacterium alkalisoli</name>
    <dbReference type="NCBI Taxonomy" id="1874115"/>
    <lineage>
        <taxon>Bacteria</taxon>
        <taxon>Pseudomonadati</taxon>
        <taxon>Bacteroidota</taxon>
        <taxon>Sphingobacteriia</taxon>
        <taxon>Sphingobacteriales</taxon>
        <taxon>Sphingobacteriaceae</taxon>
        <taxon>Sphingobacterium</taxon>
    </lineage>
</organism>
<keyword evidence="3" id="KW-1185">Reference proteome</keyword>
<evidence type="ECO:0000313" key="3">
    <source>
        <dbReference type="Proteomes" id="UP000309872"/>
    </source>
</evidence>
<dbReference type="RefSeq" id="WP_136821950.1">
    <property type="nucleotide sequence ID" value="NZ_BMJX01000005.1"/>
</dbReference>
<name>A0A4V6WF39_9SPHI</name>
<dbReference type="AlphaFoldDB" id="A0A4V6WF39"/>